<gene>
    <name evidence="1" type="ORF">GMARGA_LOCUS43670</name>
</gene>
<feature type="non-terminal residue" evidence="1">
    <location>
        <position position="1"/>
    </location>
</feature>
<evidence type="ECO:0000313" key="1">
    <source>
        <dbReference type="EMBL" id="CAG8854849.1"/>
    </source>
</evidence>
<feature type="non-terminal residue" evidence="1">
    <location>
        <position position="53"/>
    </location>
</feature>
<organism evidence="1 2">
    <name type="scientific">Gigaspora margarita</name>
    <dbReference type="NCBI Taxonomy" id="4874"/>
    <lineage>
        <taxon>Eukaryota</taxon>
        <taxon>Fungi</taxon>
        <taxon>Fungi incertae sedis</taxon>
        <taxon>Mucoromycota</taxon>
        <taxon>Glomeromycotina</taxon>
        <taxon>Glomeromycetes</taxon>
        <taxon>Diversisporales</taxon>
        <taxon>Gigasporaceae</taxon>
        <taxon>Gigaspora</taxon>
    </lineage>
</organism>
<comment type="caution">
    <text evidence="1">The sequence shown here is derived from an EMBL/GenBank/DDBJ whole genome shotgun (WGS) entry which is preliminary data.</text>
</comment>
<dbReference type="Proteomes" id="UP000789901">
    <property type="component" value="Unassembled WGS sequence"/>
</dbReference>
<evidence type="ECO:0000313" key="2">
    <source>
        <dbReference type="Proteomes" id="UP000789901"/>
    </source>
</evidence>
<name>A0ABN7XLM2_GIGMA</name>
<protein>
    <submittedName>
        <fullName evidence="1">44530_t:CDS:1</fullName>
    </submittedName>
</protein>
<proteinExistence type="predicted"/>
<keyword evidence="2" id="KW-1185">Reference proteome</keyword>
<accession>A0ABN7XLM2</accession>
<sequence length="53" mass="6123">NNFGLMQLDILEIAAKVKDKCAKDNSVFYFLCQQMTMAAEDLFHESFAKDIFE</sequence>
<dbReference type="EMBL" id="CAJVQB010143079">
    <property type="protein sequence ID" value="CAG8854849.1"/>
    <property type="molecule type" value="Genomic_DNA"/>
</dbReference>
<reference evidence="1 2" key="1">
    <citation type="submission" date="2021-06" db="EMBL/GenBank/DDBJ databases">
        <authorList>
            <person name="Kallberg Y."/>
            <person name="Tangrot J."/>
            <person name="Rosling A."/>
        </authorList>
    </citation>
    <scope>NUCLEOTIDE SEQUENCE [LARGE SCALE GENOMIC DNA]</scope>
    <source>
        <strain evidence="1 2">120-4 pot B 10/14</strain>
    </source>
</reference>